<accession>A0A9J6PBW0</accession>
<gene>
    <name evidence="2" type="ORF">NJQ99_02395</name>
</gene>
<dbReference type="EMBL" id="JAMZFT010000001">
    <property type="protein sequence ID" value="MCP1335248.1"/>
    <property type="molecule type" value="Genomic_DNA"/>
</dbReference>
<name>A0A9J6PBW0_9PROT</name>
<dbReference type="InterPro" id="IPR030395">
    <property type="entry name" value="GP_PDE_dom"/>
</dbReference>
<dbReference type="Pfam" id="PF03009">
    <property type="entry name" value="GDPD"/>
    <property type="match status" value="1"/>
</dbReference>
<dbReference type="RefSeq" id="WP_269331197.1">
    <property type="nucleotide sequence ID" value="NZ_JAMZFT010000001.1"/>
</dbReference>
<sequence>MSERDWLRAVPFAHRGLHGSVGDGLENSLAAVRAAVRGGYGVEVDVQPSADGMPMVFHDASLTRMTGRRGRTWQRPAEVLGTLRLGGTDDTIPTLDAVLAEVGGKVPLLVEIKQDAPDPIALSDAVTARLGAYAGPAAAMSFSPAVVTHLARAARDIARGFVSYDYRKVRLLTLKEKQARARLDLLDTVPVDFVSYGVWCLPSPHVARRREQGVVINAWTVRTPEDRARAAAHADTMTFEGFLP</sequence>
<dbReference type="InterPro" id="IPR017946">
    <property type="entry name" value="PLC-like_Pdiesterase_TIM-brl"/>
</dbReference>
<dbReference type="GO" id="GO:0006629">
    <property type="term" value="P:lipid metabolic process"/>
    <property type="evidence" value="ECO:0007669"/>
    <property type="project" value="InterPro"/>
</dbReference>
<dbReference type="Gene3D" id="3.20.20.190">
    <property type="entry name" value="Phosphatidylinositol (PI) phosphodiesterase"/>
    <property type="match status" value="1"/>
</dbReference>
<dbReference type="SUPFAM" id="SSF51695">
    <property type="entry name" value="PLC-like phosphodiesterases"/>
    <property type="match status" value="1"/>
</dbReference>
<organism evidence="2 3">
    <name type="scientific">Futiania mangrovi</name>
    <dbReference type="NCBI Taxonomy" id="2959716"/>
    <lineage>
        <taxon>Bacteria</taxon>
        <taxon>Pseudomonadati</taxon>
        <taxon>Pseudomonadota</taxon>
        <taxon>Alphaproteobacteria</taxon>
        <taxon>Futianiales</taxon>
        <taxon>Futianiaceae</taxon>
        <taxon>Futiania</taxon>
    </lineage>
</organism>
<reference evidence="2" key="1">
    <citation type="submission" date="2022-06" db="EMBL/GenBank/DDBJ databases">
        <title>Isolation and Genomics of Futiania mangrovii gen. nov., sp. nov., a Rare and Metabolically-versatile member in the Class Alphaproteobacteria.</title>
        <authorList>
            <person name="Liu L."/>
            <person name="Huang W.-C."/>
            <person name="Pan J."/>
            <person name="Li J."/>
            <person name="Huang Y."/>
            <person name="Du H."/>
            <person name="Liu Y."/>
            <person name="Li M."/>
        </authorList>
    </citation>
    <scope>NUCLEOTIDE SEQUENCE</scope>
    <source>
        <strain evidence="2">FT118</strain>
    </source>
</reference>
<dbReference type="PANTHER" id="PTHR46211">
    <property type="entry name" value="GLYCEROPHOSPHORYL DIESTER PHOSPHODIESTERASE"/>
    <property type="match status" value="1"/>
</dbReference>
<dbReference type="PANTHER" id="PTHR46211:SF1">
    <property type="entry name" value="GLYCEROPHOSPHODIESTER PHOSPHODIESTERASE, CYTOPLASMIC"/>
    <property type="match status" value="1"/>
</dbReference>
<keyword evidence="3" id="KW-1185">Reference proteome</keyword>
<feature type="domain" description="GP-PDE" evidence="1">
    <location>
        <begin position="9"/>
        <end position="244"/>
    </location>
</feature>
<dbReference type="GO" id="GO:0008081">
    <property type="term" value="F:phosphoric diester hydrolase activity"/>
    <property type="evidence" value="ECO:0007669"/>
    <property type="project" value="InterPro"/>
</dbReference>
<evidence type="ECO:0000313" key="3">
    <source>
        <dbReference type="Proteomes" id="UP001055804"/>
    </source>
</evidence>
<dbReference type="AlphaFoldDB" id="A0A9J6PBW0"/>
<evidence type="ECO:0000313" key="2">
    <source>
        <dbReference type="EMBL" id="MCP1335248.1"/>
    </source>
</evidence>
<protein>
    <submittedName>
        <fullName evidence="2">Glycerophosphodiester phosphodiesterase</fullName>
    </submittedName>
</protein>
<dbReference type="PROSITE" id="PS51704">
    <property type="entry name" value="GP_PDE"/>
    <property type="match status" value="1"/>
</dbReference>
<evidence type="ECO:0000259" key="1">
    <source>
        <dbReference type="PROSITE" id="PS51704"/>
    </source>
</evidence>
<comment type="caution">
    <text evidence="2">The sequence shown here is derived from an EMBL/GenBank/DDBJ whole genome shotgun (WGS) entry which is preliminary data.</text>
</comment>
<proteinExistence type="predicted"/>
<dbReference type="Proteomes" id="UP001055804">
    <property type="component" value="Unassembled WGS sequence"/>
</dbReference>